<dbReference type="NCBIfam" id="TIGR03557">
    <property type="entry name" value="F420_G6P_family"/>
    <property type="match status" value="1"/>
</dbReference>
<sequence length="323" mass="35865">MTRFGFHASHEQIAPGALLRHVRRAQEVGFAAAMCSDHFAPFGTVQGQSGHAWPWLGSALAVTEFPIGVVTAPGQRYHPAIVAQAAATLTEMFPDRFWMAVGSGQALNEHITGERWPPKPERNARLRESVEIIRELFDGGCVTHRGRVTVDRAMLYTRPAKPPPIIGAAVSAETARWVGGWADGLITINQPVDQLRPVIEAFRDGGGKGKPVRLQVHLSWARDEETALRLAYEQWRPAILGSGIGWDLAMPEDFEQATAYVRPDDLRTHVLVAADPARHAQWLREYADLGVDEIFLHHVGRDQEEFLDVFGTEVLPELKRQLS</sequence>
<name>A0ABW3YA21_9ACTN</name>
<dbReference type="CDD" id="cd01097">
    <property type="entry name" value="Tetrahydromethanopterin_reductase"/>
    <property type="match status" value="1"/>
</dbReference>
<dbReference type="Proteomes" id="UP001597260">
    <property type="component" value="Unassembled WGS sequence"/>
</dbReference>
<evidence type="ECO:0000313" key="3">
    <source>
        <dbReference type="EMBL" id="MFD1320462.1"/>
    </source>
</evidence>
<organism evidence="3 4">
    <name type="scientific">Micromonospora sonneratiae</name>
    <dbReference type="NCBI Taxonomy" id="1184706"/>
    <lineage>
        <taxon>Bacteria</taxon>
        <taxon>Bacillati</taxon>
        <taxon>Actinomycetota</taxon>
        <taxon>Actinomycetes</taxon>
        <taxon>Micromonosporales</taxon>
        <taxon>Micromonosporaceae</taxon>
        <taxon>Micromonospora</taxon>
    </lineage>
</organism>
<dbReference type="RefSeq" id="WP_377567470.1">
    <property type="nucleotide sequence ID" value="NZ_JBHTMP010000005.1"/>
</dbReference>
<dbReference type="Pfam" id="PF00296">
    <property type="entry name" value="Bac_luciferase"/>
    <property type="match status" value="1"/>
</dbReference>
<dbReference type="InterPro" id="IPR019945">
    <property type="entry name" value="F420_G6P_DH-rel"/>
</dbReference>
<dbReference type="EC" id="1.-.-.-" evidence="3"/>
<dbReference type="InterPro" id="IPR036661">
    <property type="entry name" value="Luciferase-like_sf"/>
</dbReference>
<dbReference type="InterPro" id="IPR023907">
    <property type="entry name" value="Non-F420_Flavin_OxRdtase"/>
</dbReference>
<evidence type="ECO:0000313" key="4">
    <source>
        <dbReference type="Proteomes" id="UP001597260"/>
    </source>
</evidence>
<dbReference type="SUPFAM" id="SSF51679">
    <property type="entry name" value="Bacterial luciferase-like"/>
    <property type="match status" value="1"/>
</dbReference>
<gene>
    <name evidence="3" type="ORF">ACFQ4H_05080</name>
</gene>
<keyword evidence="1 3" id="KW-0560">Oxidoreductase</keyword>
<accession>A0ABW3YA21</accession>
<dbReference type="GO" id="GO:0016491">
    <property type="term" value="F:oxidoreductase activity"/>
    <property type="evidence" value="ECO:0007669"/>
    <property type="project" value="UniProtKB-KW"/>
</dbReference>
<dbReference type="PANTHER" id="PTHR43244">
    <property type="match status" value="1"/>
</dbReference>
<dbReference type="NCBIfam" id="TIGR03885">
    <property type="entry name" value="flavin_revert"/>
    <property type="match status" value="1"/>
</dbReference>
<dbReference type="Gene3D" id="3.20.20.30">
    <property type="entry name" value="Luciferase-like domain"/>
    <property type="match status" value="1"/>
</dbReference>
<comment type="caution">
    <text evidence="3">The sequence shown here is derived from an EMBL/GenBank/DDBJ whole genome shotgun (WGS) entry which is preliminary data.</text>
</comment>
<dbReference type="InterPro" id="IPR011251">
    <property type="entry name" value="Luciferase-like_dom"/>
</dbReference>
<evidence type="ECO:0000256" key="1">
    <source>
        <dbReference type="ARBA" id="ARBA00023002"/>
    </source>
</evidence>
<dbReference type="EMBL" id="JBHTMP010000005">
    <property type="protein sequence ID" value="MFD1320462.1"/>
    <property type="molecule type" value="Genomic_DNA"/>
</dbReference>
<protein>
    <submittedName>
        <fullName evidence="3">TIGR03885 family FMN-dependent LLM class oxidoreductase</fullName>
        <ecNumber evidence="3">1.-.-.-</ecNumber>
    </submittedName>
</protein>
<dbReference type="PANTHER" id="PTHR43244:SF1">
    <property type="entry name" value="5,10-METHYLENETETRAHYDROMETHANOPTERIN REDUCTASE"/>
    <property type="match status" value="1"/>
</dbReference>
<feature type="domain" description="Luciferase-like" evidence="2">
    <location>
        <begin position="7"/>
        <end position="293"/>
    </location>
</feature>
<dbReference type="InterPro" id="IPR050564">
    <property type="entry name" value="F420-G6PD/mer"/>
</dbReference>
<evidence type="ECO:0000259" key="2">
    <source>
        <dbReference type="Pfam" id="PF00296"/>
    </source>
</evidence>
<keyword evidence="4" id="KW-1185">Reference proteome</keyword>
<proteinExistence type="predicted"/>
<reference evidence="4" key="1">
    <citation type="journal article" date="2019" name="Int. J. Syst. Evol. Microbiol.">
        <title>The Global Catalogue of Microorganisms (GCM) 10K type strain sequencing project: providing services to taxonomists for standard genome sequencing and annotation.</title>
        <authorList>
            <consortium name="The Broad Institute Genomics Platform"/>
            <consortium name="The Broad Institute Genome Sequencing Center for Infectious Disease"/>
            <person name="Wu L."/>
            <person name="Ma J."/>
        </authorList>
    </citation>
    <scope>NUCLEOTIDE SEQUENCE [LARGE SCALE GENOMIC DNA]</scope>
    <source>
        <strain evidence="4">JCM 31037</strain>
    </source>
</reference>